<accession>A0A2G3NQF6</accession>
<proteinExistence type="predicted"/>
<evidence type="ECO:0000313" key="2">
    <source>
        <dbReference type="Proteomes" id="UP000222913"/>
    </source>
</evidence>
<protein>
    <submittedName>
        <fullName evidence="1">Gar-IM</fullName>
    </submittedName>
</protein>
<dbReference type="Pfam" id="PF08951">
    <property type="entry name" value="EntA_Immun"/>
    <property type="match status" value="1"/>
</dbReference>
<dbReference type="GO" id="GO:0030153">
    <property type="term" value="P:bacteriocin immunity"/>
    <property type="evidence" value="ECO:0007669"/>
    <property type="project" value="InterPro"/>
</dbReference>
<sequence>MFTSRKKMNEEEQKFIETLYNFVLHPNITDRERKIGLMAKKDFEKGKYPLSVINKTSSSLQQEALKNGLSDEASTFYKTLSPIITKLSPIGLNRGNMLFNQNYLDD</sequence>
<dbReference type="InterPro" id="IPR015046">
    <property type="entry name" value="LciA_Immunity-like"/>
</dbReference>
<comment type="caution">
    <text evidence="1">The sequence shown here is derived from an EMBL/GenBank/DDBJ whole genome shotgun (WGS) entry which is preliminary data.</text>
</comment>
<dbReference type="EMBL" id="PEBM01000060">
    <property type="protein sequence ID" value="PHV55708.1"/>
    <property type="molecule type" value="Genomic_DNA"/>
</dbReference>
<dbReference type="AlphaFoldDB" id="A0A2G3NQF6"/>
<evidence type="ECO:0000313" key="1">
    <source>
        <dbReference type="EMBL" id="PHV55708.1"/>
    </source>
</evidence>
<dbReference type="RefSeq" id="WP_099390809.1">
    <property type="nucleotide sequence ID" value="NZ_PEBM01000060.1"/>
</dbReference>
<reference evidence="1 2" key="1">
    <citation type="submission" date="2017-10" db="EMBL/GenBank/DDBJ databases">
        <title>Whole-genome sequence of three Streptococcus macedonicus strains isolated from Italian cheeses of the Veneto region.</title>
        <authorList>
            <person name="Treu L."/>
            <person name="De Diego-Diaz B."/>
            <person name="Papadimitriou K."/>
            <person name="Tsakalidou E."/>
            <person name="Corich V."/>
            <person name="Giacomini A."/>
        </authorList>
    </citation>
    <scope>NUCLEOTIDE SEQUENCE [LARGE SCALE GENOMIC DNA]</scope>
    <source>
        <strain evidence="1 2">27MV</strain>
    </source>
</reference>
<dbReference type="Proteomes" id="UP000222913">
    <property type="component" value="Unassembled WGS sequence"/>
</dbReference>
<dbReference type="CDD" id="cd21059">
    <property type="entry name" value="LciA-like"/>
    <property type="match status" value="1"/>
</dbReference>
<organism evidence="1 2">
    <name type="scientific">Streptococcus macedonicus</name>
    <name type="common">Streptococcus gallolyticus macedonicus</name>
    <dbReference type="NCBI Taxonomy" id="59310"/>
    <lineage>
        <taxon>Bacteria</taxon>
        <taxon>Bacillati</taxon>
        <taxon>Bacillota</taxon>
        <taxon>Bacilli</taxon>
        <taxon>Lactobacillales</taxon>
        <taxon>Streptococcaceae</taxon>
        <taxon>Streptococcus</taxon>
    </lineage>
</organism>
<gene>
    <name evidence="1" type="ORF">CS010_09775</name>
</gene>
<name>A0A2G3NQF6_STRMC</name>